<feature type="compositionally biased region" description="Basic residues" evidence="1">
    <location>
        <begin position="936"/>
        <end position="950"/>
    </location>
</feature>
<evidence type="ECO:0000256" key="1">
    <source>
        <dbReference type="SAM" id="MobiDB-lite"/>
    </source>
</evidence>
<organism evidence="2 3">
    <name type="scientific">Lentinula lateritia</name>
    <dbReference type="NCBI Taxonomy" id="40482"/>
    <lineage>
        <taxon>Eukaryota</taxon>
        <taxon>Fungi</taxon>
        <taxon>Dikarya</taxon>
        <taxon>Basidiomycota</taxon>
        <taxon>Agaricomycotina</taxon>
        <taxon>Agaricomycetes</taxon>
        <taxon>Agaricomycetidae</taxon>
        <taxon>Agaricales</taxon>
        <taxon>Marasmiineae</taxon>
        <taxon>Omphalotaceae</taxon>
        <taxon>Lentinula</taxon>
    </lineage>
</organism>
<feature type="compositionally biased region" description="Low complexity" evidence="1">
    <location>
        <begin position="960"/>
        <end position="971"/>
    </location>
</feature>
<feature type="region of interest" description="Disordered" evidence="1">
    <location>
        <begin position="914"/>
        <end position="994"/>
    </location>
</feature>
<dbReference type="PANTHER" id="PTHR31912">
    <property type="entry name" value="IP13529P"/>
    <property type="match status" value="1"/>
</dbReference>
<name>A0ABQ8VK06_9AGAR</name>
<evidence type="ECO:0000313" key="2">
    <source>
        <dbReference type="EMBL" id="KAJ4496606.1"/>
    </source>
</evidence>
<dbReference type="PANTHER" id="PTHR31912:SF34">
    <property type="entry name" value="NOTOCHORD-RELATED PROTEIN"/>
    <property type="match status" value="1"/>
</dbReference>
<dbReference type="EMBL" id="JANVFT010000027">
    <property type="protein sequence ID" value="KAJ4496606.1"/>
    <property type="molecule type" value="Genomic_DNA"/>
</dbReference>
<dbReference type="Proteomes" id="UP001150217">
    <property type="component" value="Unassembled WGS sequence"/>
</dbReference>
<comment type="caution">
    <text evidence="2">The sequence shown here is derived from an EMBL/GenBank/DDBJ whole genome shotgun (WGS) entry which is preliminary data.</text>
</comment>
<feature type="compositionally biased region" description="Basic and acidic residues" evidence="1">
    <location>
        <begin position="915"/>
        <end position="925"/>
    </location>
</feature>
<accession>A0ABQ8VK06</accession>
<gene>
    <name evidence="2" type="ORF">C8R41DRAFT_761651</name>
</gene>
<keyword evidence="3" id="KW-1185">Reference proteome</keyword>
<reference evidence="2" key="1">
    <citation type="submission" date="2022-08" db="EMBL/GenBank/DDBJ databases">
        <title>A Global Phylogenomic Analysis of the Shiitake Genus Lentinula.</title>
        <authorList>
            <consortium name="DOE Joint Genome Institute"/>
            <person name="Sierra-Patev S."/>
            <person name="Min B."/>
            <person name="Naranjo-Ortiz M."/>
            <person name="Looney B."/>
            <person name="Konkel Z."/>
            <person name="Slot J.C."/>
            <person name="Sakamoto Y."/>
            <person name="Steenwyk J.L."/>
            <person name="Rokas A."/>
            <person name="Carro J."/>
            <person name="Camarero S."/>
            <person name="Ferreira P."/>
            <person name="Molpeceres G."/>
            <person name="Ruiz-Duenas F.J."/>
            <person name="Serrano A."/>
            <person name="Henrissat B."/>
            <person name="Drula E."/>
            <person name="Hughes K.W."/>
            <person name="Mata J.L."/>
            <person name="Ishikawa N.K."/>
            <person name="Vargas-Isla R."/>
            <person name="Ushijima S."/>
            <person name="Smith C.A."/>
            <person name="Ahrendt S."/>
            <person name="Andreopoulos W."/>
            <person name="He G."/>
            <person name="Labutti K."/>
            <person name="Lipzen A."/>
            <person name="Ng V."/>
            <person name="Riley R."/>
            <person name="Sandor L."/>
            <person name="Barry K."/>
            <person name="Martinez A.T."/>
            <person name="Xiao Y."/>
            <person name="Gibbons J.G."/>
            <person name="Terashima K."/>
            <person name="Grigoriev I.V."/>
            <person name="Hibbett D.S."/>
        </authorList>
    </citation>
    <scope>NUCLEOTIDE SEQUENCE</scope>
    <source>
        <strain evidence="2">RHP3577 ss4</strain>
    </source>
</reference>
<sequence length="994" mass="113660">MSNQDSDYFPYPNKLMMLLDLISNLPRLRLSSAHFKLILWLLRNSGVPNVPSYYAFRKMQAELQKTCGHEPQPFKSVMGNYFYVNDPRDAVKRNFANPQVAKHMNYYPEEVEGPISEVWQARCHKEYHPSKHTPMLSMAGKQFYIEEVAMLNDDCLVIPRCWIKQNGVVYADAHQVIIDQDGKWEIQLQPIRIPSEKFKFSYLDIEASLPDHLIPWKDSSLILQMPNPNRKLVPTGYDLYDVFIPLWADDVSGNKSKQYNKHINMYSVNSNLPGQLLHQEYFVQFVSTSPNATSPEQFSALKDMINDTHQHPVICYNAETRRMCGVRLHVPTLPADNPQQAEEACHAGGNANLLCRKCDAGGTYEETESDEGYHALYGVGIARSAAQTREQLTLQLKAATLGVKSEITQMQRATGTKDKVAQYWIDILLEKSIKMKKDNPNMPADEITATLETWLDNQPGDKINPLLDIADLDPTQDTPVEILHTILLGVVKYVWHMFHTSLSIEQKNLFVVRLQSTDLDGLTVPPLRAAYMMQYNNNLIGKHFKTLMQTMSFHVHDMVTPAQFQLIQSVGELGAMLWIHEINDLELYLKDLEIIIGNTLDAFAAVDPAKIINKVKIHLLNHIVPDIRRFGPIIRNSTEVFECFNAIFRMCSVFSNGQAPSHDIACQFAGMDRVKHILSGGYWVHSSGQWVQAGPRVQEILTNQPIIQRHLGWIPKEAIKIGTFHSIKKTQTVLWSTTKAALVLEQDWRFWHNNISVIAKSGDCCKIGSWVAVQKKLSTEFHIGRIAELLSPFSPTTNFASERPDNVIAIEDFILGPIRHPQFNMPVLHKQELGAGYFTVNSSEILFRLSVQHDCRSMHCSATGTQAVIQEHEATERTTHYIEHVDDKHFVINMHSLHNANLIRALLPHNLTEPKPLHSDRERWHHSIAADLRRTQREKRVRTQEKRKRTAKENQRQKEAQQAQMQVVDQDGSNAESEEQEEIFALQPINKRKR</sequence>
<protein>
    <submittedName>
        <fullName evidence="2">Uncharacterized protein</fullName>
    </submittedName>
</protein>
<evidence type="ECO:0000313" key="3">
    <source>
        <dbReference type="Proteomes" id="UP001150217"/>
    </source>
</evidence>
<proteinExistence type="predicted"/>